<reference evidence="1 2" key="1">
    <citation type="submission" date="2021-04" db="EMBL/GenBank/DDBJ databases">
        <authorList>
            <person name="Pira H."/>
            <person name="Risdian C."/>
            <person name="Wink J."/>
        </authorList>
    </citation>
    <scope>NUCLEOTIDE SEQUENCE [LARGE SCALE GENOMIC DNA]</scope>
    <source>
        <strain evidence="1 2">WHA3</strain>
    </source>
</reference>
<dbReference type="Proteomes" id="UP000722336">
    <property type="component" value="Unassembled WGS sequence"/>
</dbReference>
<keyword evidence="2" id="KW-1185">Reference proteome</keyword>
<dbReference type="EMBL" id="JAGSPA010000001">
    <property type="protein sequence ID" value="MBV7255533.1"/>
    <property type="molecule type" value="Genomic_DNA"/>
</dbReference>
<name>A0ABS6SAU1_9SPHN</name>
<dbReference type="RefSeq" id="WP_218443870.1">
    <property type="nucleotide sequence ID" value="NZ_JAGSPA010000001.1"/>
</dbReference>
<evidence type="ECO:0000313" key="2">
    <source>
        <dbReference type="Proteomes" id="UP000722336"/>
    </source>
</evidence>
<proteinExistence type="predicted"/>
<evidence type="ECO:0000313" key="1">
    <source>
        <dbReference type="EMBL" id="MBV7255533.1"/>
    </source>
</evidence>
<sequence>MTVTLSPRTERRKVEPPPLSQYLMEVRAVGEFARFLMSDRTHELPRGDGHGVIVYPGFMAADTTTFLLRRRLAKLNYDVYGWGQGQNLGLRAGMLPEMRRHLKAVAAKSGGRVSMIGWSLGGLYAREVAKLEPDHVRLVVTAGTPCVGDMRGNNAWKLYERLNDHWVNSPPLPTDLETLPPVPLTSIYSDGDGIVAPECTKIGNGDMHESVRVDSSHVGLAWSHEVLAVTANRLAQPAGSWAPYSG</sequence>
<organism evidence="1 2">
    <name type="scientific">Pacificimonas pallii</name>
    <dbReference type="NCBI Taxonomy" id="2827236"/>
    <lineage>
        <taxon>Bacteria</taxon>
        <taxon>Pseudomonadati</taxon>
        <taxon>Pseudomonadota</taxon>
        <taxon>Alphaproteobacteria</taxon>
        <taxon>Sphingomonadales</taxon>
        <taxon>Sphingosinicellaceae</taxon>
        <taxon>Pacificimonas</taxon>
    </lineage>
</organism>
<dbReference type="GO" id="GO:0016787">
    <property type="term" value="F:hydrolase activity"/>
    <property type="evidence" value="ECO:0007669"/>
    <property type="project" value="UniProtKB-KW"/>
</dbReference>
<keyword evidence="1" id="KW-0378">Hydrolase</keyword>
<accession>A0ABS6SAU1</accession>
<protein>
    <submittedName>
        <fullName evidence="1">Alpha/beta fold hydrolase</fullName>
    </submittedName>
</protein>
<comment type="caution">
    <text evidence="1">The sequence shown here is derived from an EMBL/GenBank/DDBJ whole genome shotgun (WGS) entry which is preliminary data.</text>
</comment>
<gene>
    <name evidence="1" type="ORF">KCG44_01900</name>
</gene>